<dbReference type="InParanoid" id="E8N0S7"/>
<dbReference type="Pfam" id="PF13545">
    <property type="entry name" value="HTH_Crp_2"/>
    <property type="match status" value="1"/>
</dbReference>
<dbReference type="PROSITE" id="PS51063">
    <property type="entry name" value="HTH_CRP_2"/>
    <property type="match status" value="1"/>
</dbReference>
<evidence type="ECO:0000259" key="4">
    <source>
        <dbReference type="PROSITE" id="PS50042"/>
    </source>
</evidence>
<dbReference type="Pfam" id="PF00027">
    <property type="entry name" value="cNMP_binding"/>
    <property type="match status" value="1"/>
</dbReference>
<dbReference type="eggNOG" id="COG0664">
    <property type="taxonomic scope" value="Bacteria"/>
</dbReference>
<gene>
    <name evidence="6" type="ordered locus">ANT_04380</name>
</gene>
<dbReference type="InterPro" id="IPR036390">
    <property type="entry name" value="WH_DNA-bd_sf"/>
</dbReference>
<dbReference type="InterPro" id="IPR050397">
    <property type="entry name" value="Env_Response_Regulators"/>
</dbReference>
<feature type="domain" description="HTH crp-type" evidence="5">
    <location>
        <begin position="149"/>
        <end position="223"/>
    </location>
</feature>
<dbReference type="InterPro" id="IPR036388">
    <property type="entry name" value="WH-like_DNA-bd_sf"/>
</dbReference>
<accession>E8N0S7</accession>
<dbReference type="PANTHER" id="PTHR24567:SF74">
    <property type="entry name" value="HTH-TYPE TRANSCRIPTIONAL REGULATOR ARCR"/>
    <property type="match status" value="1"/>
</dbReference>
<reference evidence="6 7" key="1">
    <citation type="submission" date="2010-12" db="EMBL/GenBank/DDBJ databases">
        <title>Whole genome sequence of Anaerolinea thermophila UNI-1.</title>
        <authorList>
            <person name="Narita-Yamada S."/>
            <person name="Kishi E."/>
            <person name="Watanabe Y."/>
            <person name="Takasaki K."/>
            <person name="Ankai A."/>
            <person name="Oguchi A."/>
            <person name="Fukui S."/>
            <person name="Takahashi M."/>
            <person name="Yashiro I."/>
            <person name="Hosoyama A."/>
            <person name="Sekiguchi Y."/>
            <person name="Hanada S."/>
            <person name="Fujita N."/>
        </authorList>
    </citation>
    <scope>NUCLEOTIDE SEQUENCE [LARGE SCALE GENOMIC DNA]</scope>
    <source>
        <strain evidence="7">DSM 14523 / JCM 11388 / NBRC 100420 / UNI-1</strain>
    </source>
</reference>
<dbReference type="AlphaFoldDB" id="E8N0S7"/>
<protein>
    <submittedName>
        <fullName evidence="6">Crp family transcriptional regulator</fullName>
    </submittedName>
</protein>
<dbReference type="Proteomes" id="UP000008922">
    <property type="component" value="Chromosome"/>
</dbReference>
<evidence type="ECO:0000313" key="6">
    <source>
        <dbReference type="EMBL" id="BAJ62472.1"/>
    </source>
</evidence>
<dbReference type="STRING" id="926569.ANT_04380"/>
<sequence length="236" mass="26082">MGLRELTSGLESVRLFRGLTPQQLEWVAARAYSRTFPPGVELIVAGTPGETVYFILSGTVKIYVPQVDGTEVIVNILGPGDTVGELGVIDGGERSASVVTLERTETIWMTGEMFQEALRTIPQMNENLLRILSARVRLTTENVQAYASLDIPGRIARQLLSLAHTYGREQGGGVFIPLRLTQGDIAELVGSSRKRVNQVMVTLRREGVLTFDTEGHITLFRLKDLERMVEGRVGHY</sequence>
<evidence type="ECO:0000259" key="5">
    <source>
        <dbReference type="PROSITE" id="PS51063"/>
    </source>
</evidence>
<dbReference type="InterPro" id="IPR018490">
    <property type="entry name" value="cNMP-bd_dom_sf"/>
</dbReference>
<dbReference type="GO" id="GO:0003700">
    <property type="term" value="F:DNA-binding transcription factor activity"/>
    <property type="evidence" value="ECO:0007669"/>
    <property type="project" value="TreeGrafter"/>
</dbReference>
<feature type="domain" description="Cyclic nucleotide-binding" evidence="4">
    <location>
        <begin position="15"/>
        <end position="118"/>
    </location>
</feature>
<dbReference type="OrthoDB" id="9798104at2"/>
<dbReference type="InterPro" id="IPR018488">
    <property type="entry name" value="cNMP-bd_CS"/>
</dbReference>
<proteinExistence type="predicted"/>
<evidence type="ECO:0000256" key="3">
    <source>
        <dbReference type="ARBA" id="ARBA00023163"/>
    </source>
</evidence>
<keyword evidence="3" id="KW-0804">Transcription</keyword>
<evidence type="ECO:0000256" key="1">
    <source>
        <dbReference type="ARBA" id="ARBA00023015"/>
    </source>
</evidence>
<dbReference type="SMART" id="SM00419">
    <property type="entry name" value="HTH_CRP"/>
    <property type="match status" value="1"/>
</dbReference>
<keyword evidence="2" id="KW-0238">DNA-binding</keyword>
<dbReference type="PROSITE" id="PS00888">
    <property type="entry name" value="CNMP_BINDING_1"/>
    <property type="match status" value="1"/>
</dbReference>
<dbReference type="HOGENOM" id="CLU_075053_3_4_0"/>
<dbReference type="Gene3D" id="2.60.120.10">
    <property type="entry name" value="Jelly Rolls"/>
    <property type="match status" value="1"/>
</dbReference>
<organism evidence="6 7">
    <name type="scientific">Anaerolinea thermophila (strain DSM 14523 / JCM 11388 / NBRC 100420 / UNI-1)</name>
    <dbReference type="NCBI Taxonomy" id="926569"/>
    <lineage>
        <taxon>Bacteria</taxon>
        <taxon>Bacillati</taxon>
        <taxon>Chloroflexota</taxon>
        <taxon>Anaerolineae</taxon>
        <taxon>Anaerolineales</taxon>
        <taxon>Anaerolineaceae</taxon>
        <taxon>Anaerolinea</taxon>
    </lineage>
</organism>
<dbReference type="Gene3D" id="1.10.10.10">
    <property type="entry name" value="Winged helix-like DNA-binding domain superfamily/Winged helix DNA-binding domain"/>
    <property type="match status" value="1"/>
</dbReference>
<dbReference type="PROSITE" id="PS50042">
    <property type="entry name" value="CNMP_BINDING_3"/>
    <property type="match status" value="1"/>
</dbReference>
<dbReference type="SUPFAM" id="SSF46785">
    <property type="entry name" value="Winged helix' DNA-binding domain"/>
    <property type="match status" value="1"/>
</dbReference>
<dbReference type="InterPro" id="IPR014710">
    <property type="entry name" value="RmlC-like_jellyroll"/>
</dbReference>
<dbReference type="GO" id="GO:0005829">
    <property type="term" value="C:cytosol"/>
    <property type="evidence" value="ECO:0007669"/>
    <property type="project" value="TreeGrafter"/>
</dbReference>
<dbReference type="SMART" id="SM00100">
    <property type="entry name" value="cNMP"/>
    <property type="match status" value="1"/>
</dbReference>
<dbReference type="RefSeq" id="WP_013558868.1">
    <property type="nucleotide sequence ID" value="NC_014960.1"/>
</dbReference>
<evidence type="ECO:0000256" key="2">
    <source>
        <dbReference type="ARBA" id="ARBA00023125"/>
    </source>
</evidence>
<dbReference type="KEGG" id="atm:ANT_04380"/>
<dbReference type="EMBL" id="AP012029">
    <property type="protein sequence ID" value="BAJ62472.1"/>
    <property type="molecule type" value="Genomic_DNA"/>
</dbReference>
<name>E8N0S7_ANATU</name>
<dbReference type="CDD" id="cd00038">
    <property type="entry name" value="CAP_ED"/>
    <property type="match status" value="1"/>
</dbReference>
<keyword evidence="7" id="KW-1185">Reference proteome</keyword>
<dbReference type="GO" id="GO:0003677">
    <property type="term" value="F:DNA binding"/>
    <property type="evidence" value="ECO:0007669"/>
    <property type="project" value="UniProtKB-KW"/>
</dbReference>
<dbReference type="SUPFAM" id="SSF51206">
    <property type="entry name" value="cAMP-binding domain-like"/>
    <property type="match status" value="1"/>
</dbReference>
<dbReference type="InterPro" id="IPR000595">
    <property type="entry name" value="cNMP-bd_dom"/>
</dbReference>
<evidence type="ECO:0000313" key="7">
    <source>
        <dbReference type="Proteomes" id="UP000008922"/>
    </source>
</evidence>
<dbReference type="InterPro" id="IPR012318">
    <property type="entry name" value="HTH_CRP"/>
</dbReference>
<dbReference type="PROSITE" id="PS00889">
    <property type="entry name" value="CNMP_BINDING_2"/>
    <property type="match status" value="1"/>
</dbReference>
<keyword evidence="1" id="KW-0805">Transcription regulation</keyword>
<dbReference type="PANTHER" id="PTHR24567">
    <property type="entry name" value="CRP FAMILY TRANSCRIPTIONAL REGULATORY PROTEIN"/>
    <property type="match status" value="1"/>
</dbReference>